<dbReference type="EMBL" id="HBIO01031100">
    <property type="protein sequence ID" value="CAE0478983.1"/>
    <property type="molecule type" value="Transcribed_RNA"/>
</dbReference>
<evidence type="ECO:0000313" key="2">
    <source>
        <dbReference type="EMBL" id="CAE0478983.1"/>
    </source>
</evidence>
<feature type="transmembrane region" description="Helical" evidence="1">
    <location>
        <begin position="20"/>
        <end position="37"/>
    </location>
</feature>
<dbReference type="AlphaFoldDB" id="A0A7S3VGK4"/>
<sequence length="300" mass="33681">MEVVRCKMAVCMRRSRVDYFFYWLTLLSLTTDAFMPVSRTRPRSTVRALEQIHVSVAENARKVDSTALGFGLSEMQGIFNMQDQVDNKVGTNKEKFLRSLSSLDSLNESNSERTRLLENILQEKLSDGKSIMEEEITPTPRLLNPGLSSTFDEVASGKWKVVYAPHITTIAGLFGGNFDVEYNLFGGDERSIVSHAKYTFPIIGTGFLSVSGTYDSVDKTSSRVDFNKIWFKPIGPNKEDLEPYSSLEEVPDGKVKYAINEIGKSFFIDAVSIFPVSFLDENLIVFDFALLGTRICAIKQ</sequence>
<reference evidence="2" key="1">
    <citation type="submission" date="2021-01" db="EMBL/GenBank/DDBJ databases">
        <authorList>
            <person name="Corre E."/>
            <person name="Pelletier E."/>
            <person name="Niang G."/>
            <person name="Scheremetjew M."/>
            <person name="Finn R."/>
            <person name="Kale V."/>
            <person name="Holt S."/>
            <person name="Cochrane G."/>
            <person name="Meng A."/>
            <person name="Brown T."/>
            <person name="Cohen L."/>
        </authorList>
    </citation>
    <scope>NUCLEOTIDE SEQUENCE</scope>
    <source>
        <strain evidence="2">MM31A-1</strain>
    </source>
</reference>
<evidence type="ECO:0000256" key="1">
    <source>
        <dbReference type="SAM" id="Phobius"/>
    </source>
</evidence>
<gene>
    <name evidence="2" type="ORF">CDEB00056_LOCUS23836</name>
</gene>
<keyword evidence="1" id="KW-0472">Membrane</keyword>
<proteinExistence type="predicted"/>
<protein>
    <submittedName>
        <fullName evidence="2">Uncharacterized protein</fullName>
    </submittedName>
</protein>
<keyword evidence="1" id="KW-0812">Transmembrane</keyword>
<keyword evidence="1" id="KW-1133">Transmembrane helix</keyword>
<accession>A0A7S3VGK4</accession>
<name>A0A7S3VGK4_9STRA</name>
<organism evidence="2">
    <name type="scientific">Chaetoceros debilis</name>
    <dbReference type="NCBI Taxonomy" id="122233"/>
    <lineage>
        <taxon>Eukaryota</taxon>
        <taxon>Sar</taxon>
        <taxon>Stramenopiles</taxon>
        <taxon>Ochrophyta</taxon>
        <taxon>Bacillariophyta</taxon>
        <taxon>Coscinodiscophyceae</taxon>
        <taxon>Chaetocerotophycidae</taxon>
        <taxon>Chaetocerotales</taxon>
        <taxon>Chaetocerotaceae</taxon>
        <taxon>Chaetoceros</taxon>
    </lineage>
</organism>